<dbReference type="GO" id="GO:0016787">
    <property type="term" value="F:hydrolase activity"/>
    <property type="evidence" value="ECO:0007669"/>
    <property type="project" value="InterPro"/>
</dbReference>
<gene>
    <name evidence="1" type="ORF">CCE28_17415</name>
</gene>
<dbReference type="InterPro" id="IPR002933">
    <property type="entry name" value="Peptidase_M20"/>
</dbReference>
<sequence length="551" mass="62941">MLKWNSPQGLKDLSITLVNQESVSGTCSEKSMAQLVYDLLKNTEYFKINPQNVFMKPLNDSLDRHFVCALAEGNGNSKDTLILVSHMDTVDVEDFGKLKEFAFDPYEYTKRLDPNTLGEDAKKDLLSGEWLFGRGIMDMKTGMAIQMSLLEEYGVREDFHGNLLLIAVPDEESNSEGVIAGIPFLNKLIEERDLNPIAVLNCEPDFASYPGDDNKYVYSGTAGKLLLGCFFVGKEAHVGESLAGVNVDLIASEFMRRIEVNTELSDRVGSEVTLPPTCLKYRDLKELYSVQTPVRGVSYINIPTLQKNPKDFIDKIRTYAQEAVEEACDKVNRQREIYKDMSNLPVGGDGFNPVVYTYDELYNLCVESAGGEFENHLKECISEWKKDSSIDERELSTKIVAETQRYCPVREPMIILFFAPPYYPHVGLKEETDFEKHIVKVCDKLIEKADKEYGEKILKQRYFQGLSDLSYFAVQDADKVVEYLKPNMPAWGIRYEVPIEEIKKLDLPVMNYGPHGRDPHKYTERILVDYSYNVTPKLVRFIVDELFKYRK</sequence>
<dbReference type="EMBL" id="NIBG01000021">
    <property type="protein sequence ID" value="PAB57944.1"/>
    <property type="molecule type" value="Genomic_DNA"/>
</dbReference>
<dbReference type="AlphaFoldDB" id="A0A267MEE3"/>
<dbReference type="RefSeq" id="WP_095135007.1">
    <property type="nucleotide sequence ID" value="NZ_NIBG01000021.1"/>
</dbReference>
<dbReference type="Pfam" id="PF01546">
    <property type="entry name" value="Peptidase_M20"/>
    <property type="match status" value="1"/>
</dbReference>
<evidence type="ECO:0008006" key="3">
    <source>
        <dbReference type="Google" id="ProtNLM"/>
    </source>
</evidence>
<dbReference type="Proteomes" id="UP000216024">
    <property type="component" value="Unassembled WGS sequence"/>
</dbReference>
<organism evidence="1 2">
    <name type="scientific">Anaeromicrobium sediminis</name>
    <dbReference type="NCBI Taxonomy" id="1478221"/>
    <lineage>
        <taxon>Bacteria</taxon>
        <taxon>Bacillati</taxon>
        <taxon>Bacillota</taxon>
        <taxon>Clostridia</taxon>
        <taxon>Peptostreptococcales</taxon>
        <taxon>Thermotaleaceae</taxon>
        <taxon>Anaeromicrobium</taxon>
    </lineage>
</organism>
<proteinExistence type="predicted"/>
<dbReference type="PANTHER" id="PTHR43808">
    <property type="entry name" value="ACETYLORNITHINE DEACETYLASE"/>
    <property type="match status" value="1"/>
</dbReference>
<dbReference type="PIRSF" id="PIRSF010386">
    <property type="entry name" value="RocB"/>
    <property type="match status" value="1"/>
</dbReference>
<accession>A0A267MEE3</accession>
<dbReference type="PANTHER" id="PTHR43808:SF27">
    <property type="entry name" value="PROTEIN ROCB"/>
    <property type="match status" value="1"/>
</dbReference>
<keyword evidence="2" id="KW-1185">Reference proteome</keyword>
<dbReference type="InterPro" id="IPR012166">
    <property type="entry name" value="Uncharacterised_RocB"/>
</dbReference>
<dbReference type="OrthoDB" id="9815360at2"/>
<evidence type="ECO:0000313" key="2">
    <source>
        <dbReference type="Proteomes" id="UP000216024"/>
    </source>
</evidence>
<reference evidence="1 2" key="1">
    <citation type="submission" date="2017-06" db="EMBL/GenBank/DDBJ databases">
        <title>Draft genome sequence of anaerobic fermentative bacterium Anaeromicrobium sediminis DY2726D isolated from West Pacific Ocean sediments.</title>
        <authorList>
            <person name="Zeng X."/>
        </authorList>
    </citation>
    <scope>NUCLEOTIDE SEQUENCE [LARGE SCALE GENOMIC DNA]</scope>
    <source>
        <strain evidence="1 2">DY2726D</strain>
    </source>
</reference>
<evidence type="ECO:0000313" key="1">
    <source>
        <dbReference type="EMBL" id="PAB57944.1"/>
    </source>
</evidence>
<comment type="caution">
    <text evidence="1">The sequence shown here is derived from an EMBL/GenBank/DDBJ whole genome shotgun (WGS) entry which is preliminary data.</text>
</comment>
<dbReference type="InterPro" id="IPR050072">
    <property type="entry name" value="Peptidase_M20A"/>
</dbReference>
<name>A0A267MEE3_9FIRM</name>
<dbReference type="Gene3D" id="3.40.630.10">
    <property type="entry name" value="Zn peptidases"/>
    <property type="match status" value="1"/>
</dbReference>
<protein>
    <recommendedName>
        <fullName evidence="3">Peptidase M20</fullName>
    </recommendedName>
</protein>
<dbReference type="SUPFAM" id="SSF53187">
    <property type="entry name" value="Zn-dependent exopeptidases"/>
    <property type="match status" value="1"/>
</dbReference>